<protein>
    <submittedName>
        <fullName evidence="10">Endonuclease/exonuclease/phosphatase family metal-dependent hydrolase</fullName>
    </submittedName>
</protein>
<accession>A0A3N1UXL9</accession>
<evidence type="ECO:0000259" key="9">
    <source>
        <dbReference type="Pfam" id="PF03372"/>
    </source>
</evidence>
<evidence type="ECO:0000256" key="4">
    <source>
        <dbReference type="ARBA" id="ARBA00022723"/>
    </source>
</evidence>
<dbReference type="GO" id="GO:0046872">
    <property type="term" value="F:metal ion binding"/>
    <property type="evidence" value="ECO:0007669"/>
    <property type="project" value="UniProtKB-KW"/>
</dbReference>
<keyword evidence="6 10" id="KW-0378">Hydrolase</keyword>
<gene>
    <name evidence="10" type="ORF">EDC27_1299</name>
</gene>
<comment type="cofactor">
    <cofactor evidence="2">
        <name>Mg(2+)</name>
        <dbReference type="ChEBI" id="CHEBI:18420"/>
    </cofactor>
</comment>
<dbReference type="PANTHER" id="PTHR15822:SF4">
    <property type="entry name" value="TYROSYL-DNA PHOSPHODIESTERASE 2"/>
    <property type="match status" value="1"/>
</dbReference>
<dbReference type="PANTHER" id="PTHR15822">
    <property type="entry name" value="TRAF AND TNF RECEPTOR-ASSOCIATED PROTEIN"/>
    <property type="match status" value="1"/>
</dbReference>
<dbReference type="RefSeq" id="WP_123290118.1">
    <property type="nucleotide sequence ID" value="NZ_RJVA01000011.1"/>
</dbReference>
<keyword evidence="10" id="KW-0269">Exonuclease</keyword>
<organism evidence="10 11">
    <name type="scientific">Desulfosoma caldarium</name>
    <dbReference type="NCBI Taxonomy" id="610254"/>
    <lineage>
        <taxon>Bacteria</taxon>
        <taxon>Pseudomonadati</taxon>
        <taxon>Thermodesulfobacteriota</taxon>
        <taxon>Syntrophobacteria</taxon>
        <taxon>Syntrophobacterales</taxon>
        <taxon>Syntrophobacteraceae</taxon>
        <taxon>Desulfosoma</taxon>
    </lineage>
</organism>
<dbReference type="Proteomes" id="UP000276223">
    <property type="component" value="Unassembled WGS sequence"/>
</dbReference>
<evidence type="ECO:0000313" key="11">
    <source>
        <dbReference type="Proteomes" id="UP000276223"/>
    </source>
</evidence>
<keyword evidence="3" id="KW-0540">Nuclease</keyword>
<keyword evidence="7" id="KW-0460">Magnesium</keyword>
<evidence type="ECO:0000256" key="8">
    <source>
        <dbReference type="ARBA" id="ARBA00023204"/>
    </source>
</evidence>
<dbReference type="InterPro" id="IPR051547">
    <property type="entry name" value="TDP2-like"/>
</dbReference>
<evidence type="ECO:0000256" key="5">
    <source>
        <dbReference type="ARBA" id="ARBA00022763"/>
    </source>
</evidence>
<keyword evidence="10" id="KW-0255">Endonuclease</keyword>
<feature type="domain" description="Endonuclease/exonuclease/phosphatase" evidence="9">
    <location>
        <begin position="4"/>
        <end position="245"/>
    </location>
</feature>
<dbReference type="OrthoDB" id="9793162at2"/>
<proteinExistence type="predicted"/>
<evidence type="ECO:0000256" key="7">
    <source>
        <dbReference type="ARBA" id="ARBA00022842"/>
    </source>
</evidence>
<dbReference type="Pfam" id="PF03372">
    <property type="entry name" value="Exo_endo_phos"/>
    <property type="match status" value="1"/>
</dbReference>
<evidence type="ECO:0000256" key="6">
    <source>
        <dbReference type="ARBA" id="ARBA00022801"/>
    </source>
</evidence>
<dbReference type="InterPro" id="IPR005135">
    <property type="entry name" value="Endo/exonuclease/phosphatase"/>
</dbReference>
<keyword evidence="4" id="KW-0479">Metal-binding</keyword>
<dbReference type="AlphaFoldDB" id="A0A3N1UXL9"/>
<evidence type="ECO:0000256" key="3">
    <source>
        <dbReference type="ARBA" id="ARBA00022722"/>
    </source>
</evidence>
<dbReference type="Gene3D" id="3.60.10.10">
    <property type="entry name" value="Endonuclease/exonuclease/phosphatase"/>
    <property type="match status" value="1"/>
</dbReference>
<dbReference type="EMBL" id="RJVA01000011">
    <property type="protein sequence ID" value="ROQ93287.1"/>
    <property type="molecule type" value="Genomic_DNA"/>
</dbReference>
<dbReference type="GO" id="GO:0006281">
    <property type="term" value="P:DNA repair"/>
    <property type="evidence" value="ECO:0007669"/>
    <property type="project" value="UniProtKB-KW"/>
</dbReference>
<sequence>MRVMTFNLRFENDRDGQNSWIYRRDLVVAIVRRYRPDVLGTQEGRWTMLQYLAEALQDYAIHAPHRVLDDTCQYPTLFLRKDWGTVVDGAEFWLSRTPQVHRSKDWDSAFPRMMSWARVVEKSTGADLWVSVTHLDHMGAEARVEQARILAQWVQEHFGAHIVMGDFNDGPESTVHRLLTHSVVGLQDSWRVAGRGEGDAEKTHHGFSGVPQKSRMDWILISRHFHVREAHIVRDHFEGRYPSDHFPYYADLQWINSPSSTETS</sequence>
<name>A0A3N1UXL9_9BACT</name>
<keyword evidence="11" id="KW-1185">Reference proteome</keyword>
<evidence type="ECO:0000256" key="2">
    <source>
        <dbReference type="ARBA" id="ARBA00001946"/>
    </source>
</evidence>
<dbReference type="CDD" id="cd09083">
    <property type="entry name" value="EEP-1"/>
    <property type="match status" value="1"/>
</dbReference>
<comment type="cofactor">
    <cofactor evidence="1">
        <name>Mn(2+)</name>
        <dbReference type="ChEBI" id="CHEBI:29035"/>
    </cofactor>
</comment>
<evidence type="ECO:0000256" key="1">
    <source>
        <dbReference type="ARBA" id="ARBA00001936"/>
    </source>
</evidence>
<dbReference type="GO" id="GO:0004527">
    <property type="term" value="F:exonuclease activity"/>
    <property type="evidence" value="ECO:0007669"/>
    <property type="project" value="UniProtKB-KW"/>
</dbReference>
<keyword evidence="8" id="KW-0234">DNA repair</keyword>
<evidence type="ECO:0000313" key="10">
    <source>
        <dbReference type="EMBL" id="ROQ93287.1"/>
    </source>
</evidence>
<comment type="caution">
    <text evidence="10">The sequence shown here is derived from an EMBL/GenBank/DDBJ whole genome shotgun (WGS) entry which is preliminary data.</text>
</comment>
<dbReference type="SUPFAM" id="SSF56219">
    <property type="entry name" value="DNase I-like"/>
    <property type="match status" value="1"/>
</dbReference>
<dbReference type="GO" id="GO:0004519">
    <property type="term" value="F:endonuclease activity"/>
    <property type="evidence" value="ECO:0007669"/>
    <property type="project" value="UniProtKB-KW"/>
</dbReference>
<keyword evidence="5" id="KW-0227">DNA damage</keyword>
<reference evidence="10 11" key="1">
    <citation type="submission" date="2018-11" db="EMBL/GenBank/DDBJ databases">
        <title>Genomic Encyclopedia of Type Strains, Phase IV (KMG-IV): sequencing the most valuable type-strain genomes for metagenomic binning, comparative biology and taxonomic classification.</title>
        <authorList>
            <person name="Goeker M."/>
        </authorList>
    </citation>
    <scope>NUCLEOTIDE SEQUENCE [LARGE SCALE GENOMIC DNA]</scope>
    <source>
        <strain evidence="10 11">DSM 22027</strain>
    </source>
</reference>
<dbReference type="InterPro" id="IPR036691">
    <property type="entry name" value="Endo/exonu/phosph_ase_sf"/>
</dbReference>